<accession>A0A5R9DW74</accession>
<dbReference type="CDD" id="cd03225">
    <property type="entry name" value="ABC_cobalt_CbiO_domain1"/>
    <property type="match status" value="1"/>
</dbReference>
<dbReference type="GO" id="GO:0042626">
    <property type="term" value="F:ATPase-coupled transmembrane transporter activity"/>
    <property type="evidence" value="ECO:0007669"/>
    <property type="project" value="TreeGrafter"/>
</dbReference>
<keyword evidence="6 10" id="KW-0067">ATP-binding</keyword>
<dbReference type="InterPro" id="IPR050095">
    <property type="entry name" value="ECF_ABC_transporter_ATP-bd"/>
</dbReference>
<dbReference type="SMART" id="SM00382">
    <property type="entry name" value="AAA"/>
    <property type="match status" value="1"/>
</dbReference>
<reference evidence="10 11" key="1">
    <citation type="submission" date="2019-05" db="EMBL/GenBank/DDBJ databases">
        <title>The metagenome of a microbial culture collection derived from dairy environment covers the genomic content of the human microbiome.</title>
        <authorList>
            <person name="Roder T."/>
            <person name="Wuthrich D."/>
            <person name="Sattari Z."/>
            <person name="Von Ah U."/>
            <person name="Bar C."/>
            <person name="Ronchi F."/>
            <person name="Macpherson A.J."/>
            <person name="Ganal-Vonarburg S.C."/>
            <person name="Bruggmann R."/>
            <person name="Vergeres G."/>
        </authorList>
    </citation>
    <scope>NUCLEOTIDE SEQUENCE [LARGE SCALE GENOMIC DNA]</scope>
    <source>
        <strain evidence="10 11">FAM 24227</strain>
    </source>
</reference>
<name>A0A5R9DW74_9LACT</name>
<evidence type="ECO:0000313" key="11">
    <source>
        <dbReference type="Proteomes" id="UP000306420"/>
    </source>
</evidence>
<comment type="caution">
    <text evidence="10">The sequence shown here is derived from an EMBL/GenBank/DDBJ whole genome shotgun (WGS) entry which is preliminary data.</text>
</comment>
<keyword evidence="3" id="KW-0813">Transport</keyword>
<evidence type="ECO:0000256" key="8">
    <source>
        <dbReference type="ARBA" id="ARBA00023136"/>
    </source>
</evidence>
<evidence type="ECO:0000259" key="9">
    <source>
        <dbReference type="PROSITE" id="PS50893"/>
    </source>
</evidence>
<evidence type="ECO:0000256" key="7">
    <source>
        <dbReference type="ARBA" id="ARBA00022967"/>
    </source>
</evidence>
<dbReference type="FunFam" id="3.40.50.300:FF:000224">
    <property type="entry name" value="Energy-coupling factor transporter ATP-binding protein EcfA"/>
    <property type="match status" value="1"/>
</dbReference>
<dbReference type="SUPFAM" id="SSF52540">
    <property type="entry name" value="P-loop containing nucleoside triphosphate hydrolases"/>
    <property type="match status" value="1"/>
</dbReference>
<dbReference type="EMBL" id="VBSP01000010">
    <property type="protein sequence ID" value="TLQ41814.1"/>
    <property type="molecule type" value="Genomic_DNA"/>
</dbReference>
<evidence type="ECO:0000256" key="1">
    <source>
        <dbReference type="ARBA" id="ARBA00004202"/>
    </source>
</evidence>
<dbReference type="OrthoDB" id="9784332at2"/>
<comment type="subcellular location">
    <subcellularLocation>
        <location evidence="1">Cell membrane</location>
        <topology evidence="1">Peripheral membrane protein</topology>
    </subcellularLocation>
</comment>
<dbReference type="GO" id="GO:0005524">
    <property type="term" value="F:ATP binding"/>
    <property type="evidence" value="ECO:0007669"/>
    <property type="project" value="UniProtKB-KW"/>
</dbReference>
<evidence type="ECO:0000256" key="5">
    <source>
        <dbReference type="ARBA" id="ARBA00022741"/>
    </source>
</evidence>
<evidence type="ECO:0000313" key="10">
    <source>
        <dbReference type="EMBL" id="TLQ41814.1"/>
    </source>
</evidence>
<dbReference type="InterPro" id="IPR027417">
    <property type="entry name" value="P-loop_NTPase"/>
</dbReference>
<protein>
    <submittedName>
        <fullName evidence="10">ABC transporter ATP-binding protein</fullName>
    </submittedName>
</protein>
<proteinExistence type="inferred from homology"/>
<dbReference type="PANTHER" id="PTHR43553">
    <property type="entry name" value="HEAVY METAL TRANSPORTER"/>
    <property type="match status" value="1"/>
</dbReference>
<dbReference type="Pfam" id="PF00005">
    <property type="entry name" value="ABC_tran"/>
    <property type="match status" value="1"/>
</dbReference>
<keyword evidence="5" id="KW-0547">Nucleotide-binding</keyword>
<dbReference type="Gene3D" id="3.40.50.300">
    <property type="entry name" value="P-loop containing nucleotide triphosphate hydrolases"/>
    <property type="match status" value="1"/>
</dbReference>
<dbReference type="Proteomes" id="UP000306420">
    <property type="component" value="Unassembled WGS sequence"/>
</dbReference>
<evidence type="ECO:0000256" key="6">
    <source>
        <dbReference type="ARBA" id="ARBA00022840"/>
    </source>
</evidence>
<organism evidence="10 11">
    <name type="scientific">Ruoffia tabacinasalis</name>
    <dbReference type="NCBI Taxonomy" id="87458"/>
    <lineage>
        <taxon>Bacteria</taxon>
        <taxon>Bacillati</taxon>
        <taxon>Bacillota</taxon>
        <taxon>Bacilli</taxon>
        <taxon>Lactobacillales</taxon>
        <taxon>Aerococcaceae</taxon>
        <taxon>Ruoffia</taxon>
    </lineage>
</organism>
<sequence>MIKLETKNLSFSYTPEKIILHELNLVLEEKTTGIIGQNGAGKTTFVKLLKGLLRPSKGSILFNGEDIENKTVAELSKNIGLVFQNPNDQIFKNTVIDEVMFGPLNIGYSQSEAEGLAVQALSRVGLEEVQTVNPYDLSLSERKLISIASILAMDTEVIIFDEPTMGQDYEGKELLKKIIQEEKEKEKLILCILHDMDFAAEVFERMIVLNQGRVLLDGAARDVFSEKEILEKAFLEQPYATQIADAMDISGTYLNDKELIQTISKSR</sequence>
<keyword evidence="7" id="KW-1278">Translocase</keyword>
<dbReference type="InterPro" id="IPR003593">
    <property type="entry name" value="AAA+_ATPase"/>
</dbReference>
<dbReference type="RefSeq" id="WP_138404194.1">
    <property type="nucleotide sequence ID" value="NZ_VBSP01000010.1"/>
</dbReference>
<evidence type="ECO:0000256" key="2">
    <source>
        <dbReference type="ARBA" id="ARBA00005417"/>
    </source>
</evidence>
<dbReference type="PROSITE" id="PS50893">
    <property type="entry name" value="ABC_TRANSPORTER_2"/>
    <property type="match status" value="1"/>
</dbReference>
<keyword evidence="4" id="KW-1003">Cell membrane</keyword>
<dbReference type="GO" id="GO:0016887">
    <property type="term" value="F:ATP hydrolysis activity"/>
    <property type="evidence" value="ECO:0007669"/>
    <property type="project" value="InterPro"/>
</dbReference>
<keyword evidence="8" id="KW-0472">Membrane</keyword>
<dbReference type="GO" id="GO:0043190">
    <property type="term" value="C:ATP-binding cassette (ABC) transporter complex"/>
    <property type="evidence" value="ECO:0007669"/>
    <property type="project" value="TreeGrafter"/>
</dbReference>
<feature type="domain" description="ABC transporter" evidence="9">
    <location>
        <begin position="4"/>
        <end position="236"/>
    </location>
</feature>
<comment type="similarity">
    <text evidence="2">Belongs to the ABC transporter superfamily.</text>
</comment>
<dbReference type="AlphaFoldDB" id="A0A5R9DW74"/>
<evidence type="ECO:0000256" key="3">
    <source>
        <dbReference type="ARBA" id="ARBA00022448"/>
    </source>
</evidence>
<dbReference type="InterPro" id="IPR015856">
    <property type="entry name" value="ABC_transpr_CbiO/EcfA_su"/>
</dbReference>
<evidence type="ECO:0000256" key="4">
    <source>
        <dbReference type="ARBA" id="ARBA00022475"/>
    </source>
</evidence>
<dbReference type="InterPro" id="IPR003439">
    <property type="entry name" value="ABC_transporter-like_ATP-bd"/>
</dbReference>
<gene>
    <name evidence="10" type="ORF">FEZ33_04435</name>
</gene>